<keyword evidence="12" id="KW-1185">Reference proteome</keyword>
<evidence type="ECO:0000256" key="2">
    <source>
        <dbReference type="ARBA" id="ARBA00012438"/>
    </source>
</evidence>
<evidence type="ECO:0000256" key="5">
    <source>
        <dbReference type="ARBA" id="ARBA00022741"/>
    </source>
</evidence>
<dbReference type="InterPro" id="IPR036097">
    <property type="entry name" value="HisK_dim/P_sf"/>
</dbReference>
<keyword evidence="6 11" id="KW-0418">Kinase</keyword>
<keyword evidence="9" id="KW-1133">Transmembrane helix</keyword>
<keyword evidence="7" id="KW-0067">ATP-binding</keyword>
<sequence>MNTRPGDPSPPPAPFQLTRYFTATSLVAFVVLGVALYFLERGEQQFFASVQREQSAFFAEVQAQLLREQRDTARGNLVAVHEGSHIALTHVFANALWSSRIAPLVDQARSMPLDECRRLGAGGMPAAAQAQQACLRDIGARIIALPGFAAADAAARALMRGTTVFKVKVYDLRGLTVYSSESVQVGEDKAGNAGWQSAATGTPASELVHRNRFSAFEGEVENRDLLQSYVPVPGPGGVVSGVFEIYSDVTPLLRQIDGASSRIQEATARNQVRLEEAAERNQGTVAANATKLLLTIAALLVFIYGALLFFVRNGQRIIDEQARAREQAALREQQWHKDKMATMAAMAANVSHEVGNPLAIISGLAQDIAQWREAGDFDAASPKMIVEQTARIADMTRRITDFATAGRETPEALDINQLVRAVCGFLAFDKRFGGTPIELRLGERLPACQGVPDHLTEVLMGLLQALEEACEQEPGADRALVVATRSDGQEVTLRFSTTAAGHCRLPTADPRLESARRRIEGMGGRIETGVSTLEIHLGCTAPEGTHRPAPG</sequence>
<evidence type="ECO:0000256" key="7">
    <source>
        <dbReference type="ARBA" id="ARBA00022840"/>
    </source>
</evidence>
<keyword evidence="9" id="KW-0472">Membrane</keyword>
<feature type="transmembrane region" description="Helical" evidence="9">
    <location>
        <begin position="292"/>
        <end position="311"/>
    </location>
</feature>
<dbReference type="SUPFAM" id="SSF47384">
    <property type="entry name" value="Homodimeric domain of signal transducing histidine kinase"/>
    <property type="match status" value="1"/>
</dbReference>
<gene>
    <name evidence="11" type="ORF">RAMLITH_00990</name>
</gene>
<dbReference type="Gene3D" id="1.10.287.130">
    <property type="match status" value="1"/>
</dbReference>
<dbReference type="AlphaFoldDB" id="A0A7X6DC03"/>
<dbReference type="EMBL" id="VTOX01000001">
    <property type="protein sequence ID" value="NKE64382.1"/>
    <property type="molecule type" value="Genomic_DNA"/>
</dbReference>
<dbReference type="GO" id="GO:0000155">
    <property type="term" value="F:phosphorelay sensor kinase activity"/>
    <property type="evidence" value="ECO:0007669"/>
    <property type="project" value="InterPro"/>
</dbReference>
<dbReference type="SMART" id="SM00388">
    <property type="entry name" value="HisKA"/>
    <property type="match status" value="1"/>
</dbReference>
<evidence type="ECO:0000313" key="12">
    <source>
        <dbReference type="Proteomes" id="UP000521868"/>
    </source>
</evidence>
<dbReference type="CDD" id="cd00082">
    <property type="entry name" value="HisKA"/>
    <property type="match status" value="1"/>
</dbReference>
<dbReference type="RefSeq" id="WP_168105479.1">
    <property type="nucleotide sequence ID" value="NZ_VTOX01000001.1"/>
</dbReference>
<evidence type="ECO:0000256" key="1">
    <source>
        <dbReference type="ARBA" id="ARBA00000085"/>
    </source>
</evidence>
<feature type="domain" description="Signal transduction histidine kinase dimerisation/phosphoacceptor" evidence="10">
    <location>
        <begin position="342"/>
        <end position="408"/>
    </location>
</feature>
<organism evidence="11 12">
    <name type="scientific">Ramlibacter lithotrophicus</name>
    <dbReference type="NCBI Taxonomy" id="2606681"/>
    <lineage>
        <taxon>Bacteria</taxon>
        <taxon>Pseudomonadati</taxon>
        <taxon>Pseudomonadota</taxon>
        <taxon>Betaproteobacteria</taxon>
        <taxon>Burkholderiales</taxon>
        <taxon>Comamonadaceae</taxon>
        <taxon>Ramlibacter</taxon>
    </lineage>
</organism>
<keyword evidence="5" id="KW-0547">Nucleotide-binding</keyword>
<evidence type="ECO:0000259" key="10">
    <source>
        <dbReference type="SMART" id="SM00388"/>
    </source>
</evidence>
<dbReference type="Proteomes" id="UP000521868">
    <property type="component" value="Unassembled WGS sequence"/>
</dbReference>
<protein>
    <recommendedName>
        <fullName evidence="2">histidine kinase</fullName>
        <ecNumber evidence="2">2.7.13.3</ecNumber>
    </recommendedName>
</protein>
<accession>A0A7X6DC03</accession>
<evidence type="ECO:0000313" key="11">
    <source>
        <dbReference type="EMBL" id="NKE64382.1"/>
    </source>
</evidence>
<feature type="transmembrane region" description="Helical" evidence="9">
    <location>
        <begin position="20"/>
        <end position="39"/>
    </location>
</feature>
<keyword evidence="9" id="KW-0812">Transmembrane</keyword>
<evidence type="ECO:0000256" key="9">
    <source>
        <dbReference type="SAM" id="Phobius"/>
    </source>
</evidence>
<keyword evidence="4" id="KW-0808">Transferase</keyword>
<dbReference type="GO" id="GO:0005524">
    <property type="term" value="F:ATP binding"/>
    <property type="evidence" value="ECO:0007669"/>
    <property type="project" value="UniProtKB-KW"/>
</dbReference>
<evidence type="ECO:0000256" key="4">
    <source>
        <dbReference type="ARBA" id="ARBA00022679"/>
    </source>
</evidence>
<reference evidence="11 12" key="1">
    <citation type="journal article" date="2020" name="Nature">
        <title>Bacterial chemolithoautotrophy via manganese oxidation.</title>
        <authorList>
            <person name="Yu H."/>
            <person name="Leadbetter J.R."/>
        </authorList>
    </citation>
    <scope>NUCLEOTIDE SEQUENCE [LARGE SCALE GENOMIC DNA]</scope>
    <source>
        <strain evidence="11 12">RBP-1</strain>
    </source>
</reference>
<dbReference type="PANTHER" id="PTHR43065">
    <property type="entry name" value="SENSOR HISTIDINE KINASE"/>
    <property type="match status" value="1"/>
</dbReference>
<evidence type="ECO:0000256" key="6">
    <source>
        <dbReference type="ARBA" id="ARBA00022777"/>
    </source>
</evidence>
<dbReference type="EC" id="2.7.13.3" evidence="2"/>
<evidence type="ECO:0000256" key="8">
    <source>
        <dbReference type="ARBA" id="ARBA00023012"/>
    </source>
</evidence>
<dbReference type="PANTHER" id="PTHR43065:SF10">
    <property type="entry name" value="PEROXIDE STRESS-ACTIVATED HISTIDINE KINASE MAK3"/>
    <property type="match status" value="1"/>
</dbReference>
<name>A0A7X6DC03_9BURK</name>
<comment type="catalytic activity">
    <reaction evidence="1">
        <text>ATP + protein L-histidine = ADP + protein N-phospho-L-histidine.</text>
        <dbReference type="EC" id="2.7.13.3"/>
    </reaction>
</comment>
<keyword evidence="8" id="KW-0902">Two-component regulatory system</keyword>
<proteinExistence type="predicted"/>
<keyword evidence="3" id="KW-0597">Phosphoprotein</keyword>
<comment type="caution">
    <text evidence="11">The sequence shown here is derived from an EMBL/GenBank/DDBJ whole genome shotgun (WGS) entry which is preliminary data.</text>
</comment>
<evidence type="ECO:0000256" key="3">
    <source>
        <dbReference type="ARBA" id="ARBA00022553"/>
    </source>
</evidence>
<dbReference type="InterPro" id="IPR003661">
    <property type="entry name" value="HisK_dim/P_dom"/>
</dbReference>